<name>A0A918SIP2_9FLAO</name>
<evidence type="ECO:0000313" key="4">
    <source>
        <dbReference type="Proteomes" id="UP000610456"/>
    </source>
</evidence>
<keyword evidence="4" id="KW-1185">Reference proteome</keyword>
<dbReference type="RefSeq" id="WP_189605597.1">
    <property type="nucleotide sequence ID" value="NZ_BMXB01000016.1"/>
</dbReference>
<comment type="caution">
    <text evidence="3">The sequence shown here is derived from an EMBL/GenBank/DDBJ whole genome shotgun (WGS) entry which is preliminary data.</text>
</comment>
<keyword evidence="2" id="KW-1133">Transmembrane helix</keyword>
<gene>
    <name evidence="3" type="ORF">GCM10007103_29890</name>
</gene>
<dbReference type="SUPFAM" id="SSF56925">
    <property type="entry name" value="OMPA-like"/>
    <property type="match status" value="1"/>
</dbReference>
<feature type="region of interest" description="Disordered" evidence="1">
    <location>
        <begin position="191"/>
        <end position="211"/>
    </location>
</feature>
<keyword evidence="2" id="KW-0812">Transmembrane</keyword>
<feature type="transmembrane region" description="Helical" evidence="2">
    <location>
        <begin position="45"/>
        <end position="65"/>
    </location>
</feature>
<evidence type="ECO:0008006" key="5">
    <source>
        <dbReference type="Google" id="ProtNLM"/>
    </source>
</evidence>
<dbReference type="AlphaFoldDB" id="A0A918SIP2"/>
<evidence type="ECO:0000256" key="1">
    <source>
        <dbReference type="SAM" id="MobiDB-lite"/>
    </source>
</evidence>
<evidence type="ECO:0000256" key="2">
    <source>
        <dbReference type="SAM" id="Phobius"/>
    </source>
</evidence>
<sequence>MENKKIGEIYRRKLHNVETPPPIDSWDNISAALDEKERKRRLLPWWFKAAGVAAVMAILFTLFLLPSQDQIISDSPSYSVSRENKTYNFNPVSRYYEETMLRSSILLETLMSNSRANAQNFNTSPGLANEKQERLEEHATPIHTTGEEMVAEDLIVHSPNNAIIEENTADAESEKDDRNVPVMPELTDLEESLANQEFSEEEEEEKKESLARRFSISTTAGAVYYDNLGSGNSVDPQFAKNSRGEISMAYGVNLAYQISEKVKIRTGVSKVELSRSTPDMSYASALNSDAIEYGSENLVSPGSGNLDQSMGFIEIPLEVEYNLINKKVGLSLIGGASTLVLDENMNSIDTPESRIIFGKSRNLNNVSFSTNIGVGLNYNISEEFELHLEPMFKYQLNTFEHSSGVKPYFFGIYSGLSFKF</sequence>
<reference evidence="3" key="1">
    <citation type="journal article" date="2014" name="Int. J. Syst. Evol. Microbiol.">
        <title>Complete genome sequence of Corynebacterium casei LMG S-19264T (=DSM 44701T), isolated from a smear-ripened cheese.</title>
        <authorList>
            <consortium name="US DOE Joint Genome Institute (JGI-PGF)"/>
            <person name="Walter F."/>
            <person name="Albersmeier A."/>
            <person name="Kalinowski J."/>
            <person name="Ruckert C."/>
        </authorList>
    </citation>
    <scope>NUCLEOTIDE SEQUENCE</scope>
    <source>
        <strain evidence="3">KCTC 12719</strain>
    </source>
</reference>
<proteinExistence type="predicted"/>
<organism evidence="3 4">
    <name type="scientific">Salinimicrobium marinum</name>
    <dbReference type="NCBI Taxonomy" id="680283"/>
    <lineage>
        <taxon>Bacteria</taxon>
        <taxon>Pseudomonadati</taxon>
        <taxon>Bacteroidota</taxon>
        <taxon>Flavobacteriia</taxon>
        <taxon>Flavobacteriales</taxon>
        <taxon>Flavobacteriaceae</taxon>
        <taxon>Salinimicrobium</taxon>
    </lineage>
</organism>
<accession>A0A918SIP2</accession>
<evidence type="ECO:0000313" key="3">
    <source>
        <dbReference type="EMBL" id="GHA46852.1"/>
    </source>
</evidence>
<keyword evidence="2" id="KW-0472">Membrane</keyword>
<dbReference type="Proteomes" id="UP000610456">
    <property type="component" value="Unassembled WGS sequence"/>
</dbReference>
<reference evidence="3" key="2">
    <citation type="submission" date="2020-09" db="EMBL/GenBank/DDBJ databases">
        <authorList>
            <person name="Sun Q."/>
            <person name="Kim S."/>
        </authorList>
    </citation>
    <scope>NUCLEOTIDE SEQUENCE</scope>
    <source>
        <strain evidence="3">KCTC 12719</strain>
    </source>
</reference>
<dbReference type="EMBL" id="BMXB01000016">
    <property type="protein sequence ID" value="GHA46852.1"/>
    <property type="molecule type" value="Genomic_DNA"/>
</dbReference>
<protein>
    <recommendedName>
        <fullName evidence="5">Outer membrane protein beta-barrel domain-containing protein</fullName>
    </recommendedName>
</protein>
<dbReference type="InterPro" id="IPR011250">
    <property type="entry name" value="OMP/PagP_B-barrel"/>
</dbReference>